<protein>
    <recommendedName>
        <fullName evidence="5">alpha-mannosidase</fullName>
        <ecNumber evidence="5">3.2.1.24</ecNumber>
    </recommendedName>
</protein>
<feature type="chain" id="PRO_5035763413" description="alpha-mannosidase" evidence="20">
    <location>
        <begin position="25"/>
        <end position="1726"/>
    </location>
</feature>
<dbReference type="PRINTS" id="PR00405">
    <property type="entry name" value="REVINTRACTNG"/>
</dbReference>
<dbReference type="InterPro" id="IPR028995">
    <property type="entry name" value="Glyco_hydro_57/38_cen_sf"/>
</dbReference>
<comment type="caution">
    <text evidence="23">The sequence shown here is derived from an EMBL/GenBank/DDBJ whole genome shotgun (WGS) entry which is preliminary data.</text>
</comment>
<dbReference type="FunFam" id="3.20.110.10:FF:000001">
    <property type="entry name" value="Alpha-mannosidase"/>
    <property type="match status" value="1"/>
</dbReference>
<dbReference type="Gene3D" id="2.60.40.1180">
    <property type="entry name" value="Golgi alpha-mannosidase II"/>
    <property type="match status" value="1"/>
</dbReference>
<dbReference type="FunFam" id="1.20.1270.50:FF:000003">
    <property type="entry name" value="Alpha-mannosidase"/>
    <property type="match status" value="1"/>
</dbReference>
<dbReference type="GO" id="GO:0006013">
    <property type="term" value="P:mannose metabolic process"/>
    <property type="evidence" value="ECO:0007669"/>
    <property type="project" value="InterPro"/>
</dbReference>
<dbReference type="InterPro" id="IPR011682">
    <property type="entry name" value="Glyco_hydro_38_C"/>
</dbReference>
<dbReference type="FunFam" id="2.60.40.1180:FF:000015">
    <property type="entry name" value="Alpha-mannosidase"/>
    <property type="match status" value="1"/>
</dbReference>
<feature type="region of interest" description="Disordered" evidence="19">
    <location>
        <begin position="1601"/>
        <end position="1623"/>
    </location>
</feature>
<dbReference type="SUPFAM" id="SSF103657">
    <property type="entry name" value="BAR/IMD domain-like"/>
    <property type="match status" value="1"/>
</dbReference>
<sequence>MENTTGLCVLWVILLLGCVISSESKYIRYNTTTTIDPAKINVHLVPHTHDDVGWLKTIDQYYVGSNNSIQGACVQNVLDSLVPALLADKNRKFIYVEQAFFQRWWREQSDDIRNIVKGLVKSGQLEFIFDDITLNPKVMGCRNGGFCMHDEAATHYIDMIDQTTLGHQFLKEEFGVTPRIGWQIDPFGHSAVQAYLLGAEVGFDSLFFARIDYQDRAKRKDEKTLEVVWRGSKSFGSSSQIFSGAFPENYEPPSNFYYEVNDDSPIVQDDVNLFDYNVPERVNEFVAAAISQANITRTNHIMWTMGTDFKYQYAQSWFRQMDKFIHYVNQDGRVHALYSTPSIYTDAKHATNEAWPIKTDDYFPYADRVNAYWTGYFTSRPALKGYVRLISGYYLAARQLEYFKGKSALGPNTDSLAEALAIAQHHDAVSGTEKQHVANDYAKRLSIGYTEAEKVVAESLACLTEGATKTGCKNPQIKFQQASSDVLCSTTVVNENVGVRDSSGKRVQSQLVPIPDFFHGLRNYHTMAYLGVSPTVKPKYWLAFPATVPPLGFSTYYVSYAKNEATISDRHVVHKSKNESDIITVGPENLKLTYSVKERKLTEYINSRSKVEEALEQAYKFYAGKGVDKDETVPQASGAYIFRPDGSPFPINSKRKKTTRLYKGKEHAEVEFIVGPIPIDDGVGKEIATEIKTNLASSKTFYTDSNGRDFIERVRDYRKDWHLEVNQPVAGNYYPINLGIYLKDKRKEFSILVDRAVGGSSIMDGQLELMVHRRLLEDDSRGVAEALNETVCIHNTCTGLTVLGKYYFRIDPVGEGARWRRSFGQEIYSPLLLAFTESDAHRGESHVTTFSGIDSSYNLPDNVAIITLQDLGDEKVLLRLAHLYEIEEDKHLSVKATVELKKVFSSKQIKKITEVSLSANQERAEMERKRLVWQVKGSPRESKKLREIKEDSGKSSWRLERIWSKIEVVYSLRKSFSGELQCMEESAESLRSRCFKFYKGSRKEGIGDAYDGDIAFASALENFGGGHNDPLFVTLGGPVMTKFAIAFREMGTHKEVLRSQAEHMLNDRLLNMLNVDILDVKEARRRFEKASIVHDQAREKFMSLRKSTKIDVATVVEEELHNARTSFEESRFNLVSALHNVEAKKRFEFLEAVTGVMDAHLRYYRQGYQLLHELEPFIVEVLAYTQKARESYNEEQIRLCERMLEYKKHVHQESMMSLTGPYISPTRDGNPVHPFSRISNKVADAITESAENGKIQIIRQGYLSKRSSSLRGDWKRRFFVLDSRGMLYYFRKPWNGLHCSNQSSLHRNCATDNSAGILSRLLSSHYHGGMPDDKCVARHTVNLLTSTIKSDAEQSDLRFCFRIISPSKSYTLQAENAVDQMDWMEKITGCPDDDLALNGDSMSSEDLQKNKQSTKCEKPIDILRKVGGNDKCADCGKPDPDWASLNLGILICIECSGVHRNLGVHLSKVRSLTLDVKVWDSAVLSMLQSLGNLFANSVWEELLQPSCSSQTDENPDGSSKPQKKLFHARKPSHDDPISLKERFIHAKYDAKVFVCRVKNNDLLSQQVAESINANDKRAVYRHIVKSDVNVNAISREQGFSCNMASSTNDPNTSYENSTQSEEDVQDGSSVLHLACRNCDVAMVELLLQYGADVNASDSKGKTPLHYCTMMGKHATAKVLITRGANPLAVDKEGNTPFKLAPEPDPVDKDTVPQNQETTPPQNSPEK</sequence>
<dbReference type="InterPro" id="IPR038508">
    <property type="entry name" value="ArfGAP_dom_sf"/>
</dbReference>
<comment type="subcellular location">
    <subcellularLocation>
        <location evidence="3">Cell membrane</location>
        <topology evidence="3">Peripheral membrane protein</topology>
        <orientation evidence="3">Cytoplasmic side</orientation>
    </subcellularLocation>
</comment>
<dbReference type="FunFam" id="1.10.220.150:FF:000019">
    <property type="entry name" value="ADP-ribosylation factor GTPase-activating protein AGD1"/>
    <property type="match status" value="1"/>
</dbReference>
<evidence type="ECO:0000256" key="11">
    <source>
        <dbReference type="ARBA" id="ARBA00022833"/>
    </source>
</evidence>
<keyword evidence="20" id="KW-0732">Signal</keyword>
<dbReference type="Pfam" id="PF07748">
    <property type="entry name" value="Glyco_hydro_38C"/>
    <property type="match status" value="1"/>
</dbReference>
<evidence type="ECO:0000256" key="1">
    <source>
        <dbReference type="ARBA" id="ARBA00000365"/>
    </source>
</evidence>
<dbReference type="InterPro" id="IPR011993">
    <property type="entry name" value="PH-like_dom_sf"/>
</dbReference>
<dbReference type="SUPFAM" id="SSF50729">
    <property type="entry name" value="PH domain-like"/>
    <property type="match status" value="1"/>
</dbReference>
<gene>
    <name evidence="23" type="ORF">HKW66_Vig0081810</name>
</gene>
<evidence type="ECO:0000256" key="7">
    <source>
        <dbReference type="ARBA" id="ARBA00022723"/>
    </source>
</evidence>
<feature type="compositionally biased region" description="Polar residues" evidence="19">
    <location>
        <begin position="1507"/>
        <end position="1520"/>
    </location>
</feature>
<dbReference type="InterPro" id="IPR001164">
    <property type="entry name" value="ArfGAP_dom"/>
</dbReference>
<feature type="region of interest" description="Disordered" evidence="19">
    <location>
        <begin position="1688"/>
        <end position="1726"/>
    </location>
</feature>
<dbReference type="Pfam" id="PF21260">
    <property type="entry name" value="Laman-like_dom"/>
    <property type="match status" value="1"/>
</dbReference>
<keyword evidence="12 17" id="KW-0040">ANK repeat</keyword>
<dbReference type="SMART" id="SM00872">
    <property type="entry name" value="Alpha-mann_mid"/>
    <property type="match status" value="1"/>
</dbReference>
<evidence type="ECO:0000256" key="20">
    <source>
        <dbReference type="SAM" id="SignalP"/>
    </source>
</evidence>
<dbReference type="InterPro" id="IPR050843">
    <property type="entry name" value="Glycosyl_Hydrlase_38"/>
</dbReference>
<dbReference type="PROSITE" id="PS50115">
    <property type="entry name" value="ARFGAP"/>
    <property type="match status" value="1"/>
</dbReference>
<evidence type="ECO:0000259" key="21">
    <source>
        <dbReference type="PROSITE" id="PS50003"/>
    </source>
</evidence>
<dbReference type="InterPro" id="IPR004148">
    <property type="entry name" value="BAR_dom"/>
</dbReference>
<keyword evidence="8" id="KW-0677">Repeat</keyword>
<evidence type="ECO:0000256" key="18">
    <source>
        <dbReference type="PROSITE-ProRule" id="PRU00288"/>
    </source>
</evidence>
<comment type="cofactor">
    <cofactor evidence="2">
        <name>Zn(2+)</name>
        <dbReference type="ChEBI" id="CHEBI:29105"/>
    </cofactor>
</comment>
<evidence type="ECO:0000313" key="23">
    <source>
        <dbReference type="EMBL" id="KAG2399337.1"/>
    </source>
</evidence>
<dbReference type="InterPro" id="IPR037094">
    <property type="entry name" value="Glyco_hydro_38_cen_sf"/>
</dbReference>
<evidence type="ECO:0000256" key="9">
    <source>
        <dbReference type="ARBA" id="ARBA00022771"/>
    </source>
</evidence>
<dbReference type="FunFam" id="1.20.1270.50:FF:000002">
    <property type="entry name" value="Alpha-mannosidase"/>
    <property type="match status" value="1"/>
</dbReference>
<dbReference type="Gene3D" id="2.60.40.1360">
    <property type="match status" value="1"/>
</dbReference>
<dbReference type="Gene3D" id="2.70.98.30">
    <property type="entry name" value="Golgi alpha-mannosidase II, domain 4"/>
    <property type="match status" value="2"/>
</dbReference>
<evidence type="ECO:0000313" key="24">
    <source>
        <dbReference type="Proteomes" id="UP000743370"/>
    </source>
</evidence>
<dbReference type="Gene3D" id="1.10.220.150">
    <property type="entry name" value="Arf GTPase activating protein"/>
    <property type="match status" value="1"/>
</dbReference>
<dbReference type="PANTHER" id="PTHR11607:SF3">
    <property type="entry name" value="LYSOSOMAL ALPHA-MANNOSIDASE"/>
    <property type="match status" value="1"/>
</dbReference>
<dbReference type="SMART" id="SM00105">
    <property type="entry name" value="ArfGap"/>
    <property type="match status" value="1"/>
</dbReference>
<evidence type="ECO:0000256" key="17">
    <source>
        <dbReference type="PROSITE-ProRule" id="PRU00023"/>
    </source>
</evidence>
<dbReference type="Gene3D" id="1.20.1270.50">
    <property type="entry name" value="Glycoside hydrolase family 38, central domain"/>
    <property type="match status" value="2"/>
</dbReference>
<keyword evidence="13" id="KW-0175">Coiled coil</keyword>
<dbReference type="CDD" id="cd07606">
    <property type="entry name" value="BAR_SFC_plant"/>
    <property type="match status" value="1"/>
</dbReference>
<keyword evidence="15" id="KW-0325">Glycoprotein</keyword>
<feature type="domain" description="Arf-GAP" evidence="22">
    <location>
        <begin position="1417"/>
        <end position="1562"/>
    </location>
</feature>
<dbReference type="SUPFAM" id="SSF57863">
    <property type="entry name" value="ArfGap/RecO-like zinc finger"/>
    <property type="match status" value="1"/>
</dbReference>
<evidence type="ECO:0000256" key="19">
    <source>
        <dbReference type="SAM" id="MobiDB-lite"/>
    </source>
</evidence>
<dbReference type="EC" id="3.2.1.24" evidence="5"/>
<evidence type="ECO:0000256" key="15">
    <source>
        <dbReference type="ARBA" id="ARBA00023180"/>
    </source>
</evidence>
<dbReference type="InterPro" id="IPR036770">
    <property type="entry name" value="Ankyrin_rpt-contain_sf"/>
</dbReference>
<dbReference type="Pfam" id="PF00169">
    <property type="entry name" value="PH"/>
    <property type="match status" value="1"/>
</dbReference>
<dbReference type="SUPFAM" id="SSF88713">
    <property type="entry name" value="Glycoside hydrolase/deacetylase"/>
    <property type="match status" value="1"/>
</dbReference>
<evidence type="ECO:0000256" key="2">
    <source>
        <dbReference type="ARBA" id="ARBA00001947"/>
    </source>
</evidence>
<feature type="compositionally biased region" description="Basic residues" evidence="19">
    <location>
        <begin position="1521"/>
        <end position="1530"/>
    </location>
</feature>
<evidence type="ECO:0000256" key="13">
    <source>
        <dbReference type="ARBA" id="ARBA00023054"/>
    </source>
</evidence>
<keyword evidence="16" id="KW-0326">Glycosidase</keyword>
<dbReference type="CDD" id="cd13250">
    <property type="entry name" value="PH_ACAP"/>
    <property type="match status" value="1"/>
</dbReference>
<dbReference type="Pfam" id="PF01074">
    <property type="entry name" value="Glyco_hydro_38N"/>
    <property type="match status" value="1"/>
</dbReference>
<dbReference type="GO" id="GO:0005886">
    <property type="term" value="C:plasma membrane"/>
    <property type="evidence" value="ECO:0007669"/>
    <property type="project" value="UniProtKB-SubCell"/>
</dbReference>
<dbReference type="InterPro" id="IPR011330">
    <property type="entry name" value="Glyco_hydro/deAcase_b/a-brl"/>
</dbReference>
<reference evidence="23 24" key="1">
    <citation type="submission" date="2020-05" db="EMBL/GenBank/DDBJ databases">
        <title>Vigna angularis (adzuki bean) Var. LongXiaoDou No. 4 denovo assembly.</title>
        <authorList>
            <person name="Xiang H."/>
        </authorList>
    </citation>
    <scope>NUCLEOTIDE SEQUENCE [LARGE SCALE GENOMIC DNA]</scope>
    <source>
        <tissue evidence="23">Leaf</tissue>
    </source>
</reference>
<dbReference type="Proteomes" id="UP000743370">
    <property type="component" value="Unassembled WGS sequence"/>
</dbReference>
<keyword evidence="9 18" id="KW-0863">Zinc-finger</keyword>
<evidence type="ECO:0000256" key="10">
    <source>
        <dbReference type="ARBA" id="ARBA00022801"/>
    </source>
</evidence>
<dbReference type="EMBL" id="JABFOF010000004">
    <property type="protein sequence ID" value="KAG2399337.1"/>
    <property type="molecule type" value="Genomic_DNA"/>
</dbReference>
<dbReference type="GO" id="GO:0005737">
    <property type="term" value="C:cytoplasm"/>
    <property type="evidence" value="ECO:0007669"/>
    <property type="project" value="InterPro"/>
</dbReference>
<dbReference type="Gene3D" id="1.20.1270.60">
    <property type="entry name" value="Arfaptin homology (AH) domain/BAR domain"/>
    <property type="match status" value="1"/>
</dbReference>
<dbReference type="SUPFAM" id="SSF48403">
    <property type="entry name" value="Ankyrin repeat"/>
    <property type="match status" value="1"/>
</dbReference>
<comment type="catalytic activity">
    <reaction evidence="1">
        <text>Hydrolysis of terminal, non-reducing alpha-D-mannose residues in alpha-D-mannosides.</text>
        <dbReference type="EC" id="3.2.1.24"/>
    </reaction>
</comment>
<dbReference type="InterPro" id="IPR027267">
    <property type="entry name" value="AH/BAR_dom_sf"/>
</dbReference>
<dbReference type="InterPro" id="IPR035670">
    <property type="entry name" value="AGD1/2/3/4_BAR_plant"/>
</dbReference>
<comment type="similarity">
    <text evidence="4">Belongs to the glycosyl hydrolase 38 family.</text>
</comment>
<keyword evidence="11" id="KW-0862">Zinc</keyword>
<dbReference type="Gene3D" id="2.30.29.30">
    <property type="entry name" value="Pleckstrin-homology domain (PH domain)/Phosphotyrosine-binding domain (PTB)"/>
    <property type="match status" value="1"/>
</dbReference>
<dbReference type="GO" id="GO:0008270">
    <property type="term" value="F:zinc ion binding"/>
    <property type="evidence" value="ECO:0007669"/>
    <property type="project" value="UniProtKB-KW"/>
</dbReference>
<dbReference type="FunFam" id="2.60.40.1360:FF:000001">
    <property type="entry name" value="Alpha-mannosidase"/>
    <property type="match status" value="1"/>
</dbReference>
<dbReference type="InterPro" id="IPR001849">
    <property type="entry name" value="PH_domain"/>
</dbReference>
<evidence type="ECO:0000256" key="5">
    <source>
        <dbReference type="ARBA" id="ARBA00012752"/>
    </source>
</evidence>
<feature type="domain" description="PH" evidence="21">
    <location>
        <begin position="1256"/>
        <end position="1392"/>
    </location>
</feature>
<dbReference type="SUPFAM" id="SSF74650">
    <property type="entry name" value="Galactose mutarotase-like"/>
    <property type="match status" value="1"/>
</dbReference>
<dbReference type="Pfam" id="PF01412">
    <property type="entry name" value="ArfGap"/>
    <property type="match status" value="1"/>
</dbReference>
<feature type="repeat" description="ANK" evidence="17">
    <location>
        <begin position="1626"/>
        <end position="1658"/>
    </location>
</feature>
<dbReference type="InterPro" id="IPR037278">
    <property type="entry name" value="ARFGAP/RecO"/>
</dbReference>
<evidence type="ECO:0000259" key="22">
    <source>
        <dbReference type="PROSITE" id="PS50115"/>
    </source>
</evidence>
<feature type="signal peptide" evidence="20">
    <location>
        <begin position="1"/>
        <end position="24"/>
    </location>
</feature>
<dbReference type="SMART" id="SM00248">
    <property type="entry name" value="ANK"/>
    <property type="match status" value="2"/>
</dbReference>
<evidence type="ECO:0000256" key="6">
    <source>
        <dbReference type="ARBA" id="ARBA00022468"/>
    </source>
</evidence>
<keyword evidence="7" id="KW-0479">Metal-binding</keyword>
<dbReference type="InterPro" id="IPR011013">
    <property type="entry name" value="Gal_mutarotase_sf_dom"/>
</dbReference>
<organism evidence="23 24">
    <name type="scientific">Phaseolus angularis</name>
    <name type="common">Azuki bean</name>
    <name type="synonym">Vigna angularis</name>
    <dbReference type="NCBI Taxonomy" id="3914"/>
    <lineage>
        <taxon>Eukaryota</taxon>
        <taxon>Viridiplantae</taxon>
        <taxon>Streptophyta</taxon>
        <taxon>Embryophyta</taxon>
        <taxon>Tracheophyta</taxon>
        <taxon>Spermatophyta</taxon>
        <taxon>Magnoliopsida</taxon>
        <taxon>eudicotyledons</taxon>
        <taxon>Gunneridae</taxon>
        <taxon>Pentapetalae</taxon>
        <taxon>rosids</taxon>
        <taxon>fabids</taxon>
        <taxon>Fabales</taxon>
        <taxon>Fabaceae</taxon>
        <taxon>Papilionoideae</taxon>
        <taxon>50 kb inversion clade</taxon>
        <taxon>NPAAA clade</taxon>
        <taxon>indigoferoid/millettioid clade</taxon>
        <taxon>Phaseoleae</taxon>
        <taxon>Vigna</taxon>
    </lineage>
</organism>
<keyword evidence="14" id="KW-1015">Disulfide bond</keyword>
<keyword evidence="6" id="KW-0343">GTPase activation</keyword>
<evidence type="ECO:0000256" key="4">
    <source>
        <dbReference type="ARBA" id="ARBA00009792"/>
    </source>
</evidence>
<feature type="compositionally biased region" description="Polar residues" evidence="19">
    <location>
        <begin position="1601"/>
        <end position="1619"/>
    </location>
</feature>
<feature type="region of interest" description="Disordered" evidence="19">
    <location>
        <begin position="1507"/>
        <end position="1533"/>
    </location>
</feature>
<dbReference type="InterPro" id="IPR013780">
    <property type="entry name" value="Glyco_hydro_b"/>
</dbReference>
<dbReference type="PROSITE" id="PS50088">
    <property type="entry name" value="ANK_REPEAT"/>
    <property type="match status" value="2"/>
</dbReference>
<dbReference type="PROSITE" id="PS50297">
    <property type="entry name" value="ANK_REP_REGION"/>
    <property type="match status" value="2"/>
</dbReference>
<dbReference type="GO" id="GO:0030246">
    <property type="term" value="F:carbohydrate binding"/>
    <property type="evidence" value="ECO:0007669"/>
    <property type="project" value="InterPro"/>
</dbReference>
<keyword evidence="10" id="KW-0378">Hydrolase</keyword>
<dbReference type="CDD" id="cd10810">
    <property type="entry name" value="GH38N_AMII_LAM_like"/>
    <property type="match status" value="1"/>
</dbReference>
<dbReference type="GO" id="GO:0005096">
    <property type="term" value="F:GTPase activator activity"/>
    <property type="evidence" value="ECO:0007669"/>
    <property type="project" value="UniProtKB-KW"/>
</dbReference>
<evidence type="ECO:0000256" key="3">
    <source>
        <dbReference type="ARBA" id="ARBA00004413"/>
    </source>
</evidence>
<evidence type="ECO:0000256" key="16">
    <source>
        <dbReference type="ARBA" id="ARBA00023295"/>
    </source>
</evidence>
<name>A0A8T0KHF7_PHAAN</name>
<evidence type="ECO:0000256" key="14">
    <source>
        <dbReference type="ARBA" id="ARBA00023157"/>
    </source>
</evidence>
<dbReference type="SMART" id="SM00233">
    <property type="entry name" value="PH"/>
    <property type="match status" value="1"/>
</dbReference>
<dbReference type="InterPro" id="IPR027291">
    <property type="entry name" value="Glyco_hydro_38_N_sf"/>
</dbReference>
<dbReference type="PANTHER" id="PTHR11607">
    <property type="entry name" value="ALPHA-MANNOSIDASE"/>
    <property type="match status" value="1"/>
</dbReference>
<evidence type="ECO:0000256" key="8">
    <source>
        <dbReference type="ARBA" id="ARBA00022737"/>
    </source>
</evidence>
<dbReference type="Pfam" id="PF12796">
    <property type="entry name" value="Ank_2"/>
    <property type="match status" value="1"/>
</dbReference>
<dbReference type="GO" id="GO:0004559">
    <property type="term" value="F:alpha-mannosidase activity"/>
    <property type="evidence" value="ECO:0007669"/>
    <property type="project" value="UniProtKB-EC"/>
</dbReference>
<feature type="repeat" description="ANK" evidence="17">
    <location>
        <begin position="1659"/>
        <end position="1691"/>
    </location>
</feature>
<accession>A0A8T0KHF7</accession>
<dbReference type="CDD" id="cd08204">
    <property type="entry name" value="ArfGap"/>
    <property type="match status" value="1"/>
</dbReference>
<dbReference type="Pfam" id="PF09261">
    <property type="entry name" value="Alpha-mann_mid"/>
    <property type="match status" value="1"/>
</dbReference>
<proteinExistence type="inferred from homology"/>
<dbReference type="Gene3D" id="3.20.110.10">
    <property type="entry name" value="Glycoside hydrolase 38, N terminal domain"/>
    <property type="match status" value="1"/>
</dbReference>
<dbReference type="SMART" id="SM00721">
    <property type="entry name" value="BAR"/>
    <property type="match status" value="1"/>
</dbReference>
<evidence type="ECO:0000256" key="12">
    <source>
        <dbReference type="ARBA" id="ARBA00023043"/>
    </source>
</evidence>
<dbReference type="InterPro" id="IPR048534">
    <property type="entry name" value="Man2a1-like_dom"/>
</dbReference>
<dbReference type="InterPro" id="IPR000602">
    <property type="entry name" value="Glyco_hydro_38_N"/>
</dbReference>
<dbReference type="Pfam" id="PF16746">
    <property type="entry name" value="BAR_3"/>
    <property type="match status" value="1"/>
</dbReference>
<dbReference type="InterPro" id="IPR002110">
    <property type="entry name" value="Ankyrin_rpt"/>
</dbReference>
<dbReference type="InterPro" id="IPR015341">
    <property type="entry name" value="Glyco_hydro_38_cen"/>
</dbReference>
<dbReference type="PROSITE" id="PS50003">
    <property type="entry name" value="PH_DOMAIN"/>
    <property type="match status" value="1"/>
</dbReference>
<dbReference type="Gene3D" id="1.25.40.20">
    <property type="entry name" value="Ankyrin repeat-containing domain"/>
    <property type="match status" value="1"/>
</dbReference>
<feature type="compositionally biased region" description="Polar residues" evidence="19">
    <location>
        <begin position="1711"/>
        <end position="1720"/>
    </location>
</feature>
<dbReference type="SUPFAM" id="SSF88688">
    <property type="entry name" value="Families 57/38 glycoside transferase middle domain"/>
    <property type="match status" value="1"/>
</dbReference>